<evidence type="ECO:0000256" key="7">
    <source>
        <dbReference type="HAMAP-Rule" id="MF_00945"/>
    </source>
</evidence>
<dbReference type="InterPro" id="IPR015946">
    <property type="entry name" value="KH_dom-like_a/b"/>
</dbReference>
<name>G9WNC7_9FIRM</name>
<dbReference type="Gene3D" id="3.30.300.20">
    <property type="match status" value="2"/>
</dbReference>
<keyword evidence="4 7" id="KW-0694">RNA-binding</keyword>
<dbReference type="PATRIC" id="fig|796943.3.peg.1270"/>
<dbReference type="GO" id="GO:0031564">
    <property type="term" value="P:transcription antitermination"/>
    <property type="evidence" value="ECO:0007669"/>
    <property type="project" value="UniProtKB-UniRule"/>
</dbReference>
<dbReference type="InterPro" id="IPR009019">
    <property type="entry name" value="KH_sf_prok-type"/>
</dbReference>
<dbReference type="NCBIfam" id="TIGR01953">
    <property type="entry name" value="NusA"/>
    <property type="match status" value="1"/>
</dbReference>
<dbReference type="EMBL" id="AFZC02000003">
    <property type="protein sequence ID" value="EHL11293.1"/>
    <property type="molecule type" value="Genomic_DNA"/>
</dbReference>
<keyword evidence="2 7" id="KW-0963">Cytoplasm</keyword>
<dbReference type="GO" id="GO:0003700">
    <property type="term" value="F:DNA-binding transcription factor activity"/>
    <property type="evidence" value="ECO:0007669"/>
    <property type="project" value="InterPro"/>
</dbReference>
<dbReference type="Gene3D" id="2.40.50.140">
    <property type="entry name" value="Nucleic acid-binding proteins"/>
    <property type="match status" value="1"/>
</dbReference>
<evidence type="ECO:0000256" key="6">
    <source>
        <dbReference type="ARBA" id="ARBA00023163"/>
    </source>
</evidence>
<comment type="subunit">
    <text evidence="7">Monomer. Binds directly to the core enzyme of the DNA-dependent RNA polymerase and to nascent RNA.</text>
</comment>
<gene>
    <name evidence="7" type="primary">nusA</name>
    <name evidence="10" type="ORF">HMPREF9625_00860</name>
</gene>
<keyword evidence="6 7" id="KW-0804">Transcription</keyword>
<dbReference type="AlphaFoldDB" id="G9WNC7"/>
<dbReference type="PANTHER" id="PTHR22648">
    <property type="entry name" value="TRANSCRIPTION TERMINATION FACTOR NUSA"/>
    <property type="match status" value="1"/>
</dbReference>
<evidence type="ECO:0000256" key="4">
    <source>
        <dbReference type="ARBA" id="ARBA00022884"/>
    </source>
</evidence>
<dbReference type="InterPro" id="IPR025249">
    <property type="entry name" value="TF_NusA_KH_1st"/>
</dbReference>
<evidence type="ECO:0000313" key="11">
    <source>
        <dbReference type="Proteomes" id="UP000018461"/>
    </source>
</evidence>
<sequence length="388" mass="42884">MNNDELRLALDMLEKEKGISKQAIIEAIELSLQTACKNHFGSADNVRVSMNPETAAFSLYAEKTVVEVVGNPSTEISLEDAKAVDAGYSLGETVQVPIDSKSFSRIAAQNAKGVIVQKIREEERKILFEEYYSMAKQVVSGVVEKDTGRALIVNLGKVDGYLADGEQIKGEKILPNQRIKVYVVEVKDNPKGPKVMLSRTHPELVRKLFFDEVSELKEGIVEIKAIAREAGSRTKMAVLSHDEDVDAVGACVGLNGNRVNTIVEELRGEKIDIINYDENPAYLIENALSPAKVIAVIADQDNKDALVIVPDNQLSLAIGKEGQNARLAAKLTNYKIDIKSESQAQEQGIFDEMGIDYHGDGENYDEGYDEDAYNEEEYEDGESYEEEE</sequence>
<feature type="domain" description="S1 motif" evidence="9">
    <location>
        <begin position="136"/>
        <end position="200"/>
    </location>
</feature>
<dbReference type="FunFam" id="3.30.300.20:FF:000005">
    <property type="entry name" value="Transcription termination/antitermination protein NusA"/>
    <property type="match status" value="1"/>
</dbReference>
<evidence type="ECO:0000256" key="2">
    <source>
        <dbReference type="ARBA" id="ARBA00022490"/>
    </source>
</evidence>
<comment type="similarity">
    <text evidence="7">Belongs to the NusA family.</text>
</comment>
<feature type="compositionally biased region" description="Acidic residues" evidence="8">
    <location>
        <begin position="362"/>
        <end position="388"/>
    </location>
</feature>
<dbReference type="RefSeq" id="WP_009534718.1">
    <property type="nucleotide sequence ID" value="NZ_KE148312.1"/>
</dbReference>
<dbReference type="HAMAP" id="MF_00945_B">
    <property type="entry name" value="NusA_B"/>
    <property type="match status" value="1"/>
</dbReference>
<dbReference type="FunFam" id="3.30.300.20:FF:000002">
    <property type="entry name" value="Transcription termination/antitermination protein NusA"/>
    <property type="match status" value="1"/>
</dbReference>
<dbReference type="Proteomes" id="UP000018461">
    <property type="component" value="Unassembled WGS sequence"/>
</dbReference>
<dbReference type="HOGENOM" id="CLU_029242_2_2_9"/>
<dbReference type="InterPro" id="IPR036555">
    <property type="entry name" value="NusA_N_sf"/>
</dbReference>
<dbReference type="GO" id="GO:0006353">
    <property type="term" value="P:DNA-templated transcription termination"/>
    <property type="evidence" value="ECO:0007669"/>
    <property type="project" value="UniProtKB-UniRule"/>
</dbReference>
<keyword evidence="1 7" id="KW-0806">Transcription termination</keyword>
<accession>G9WNC7</accession>
<dbReference type="CDD" id="cd02134">
    <property type="entry name" value="KH-II_NusA_rpt1"/>
    <property type="match status" value="1"/>
</dbReference>
<evidence type="ECO:0000259" key="9">
    <source>
        <dbReference type="PROSITE" id="PS50126"/>
    </source>
</evidence>
<evidence type="ECO:0000256" key="5">
    <source>
        <dbReference type="ARBA" id="ARBA00023015"/>
    </source>
</evidence>
<comment type="subcellular location">
    <subcellularLocation>
        <location evidence="7">Cytoplasm</location>
    </subcellularLocation>
</comment>
<dbReference type="GO" id="GO:0005829">
    <property type="term" value="C:cytosol"/>
    <property type="evidence" value="ECO:0007669"/>
    <property type="project" value="TreeGrafter"/>
</dbReference>
<dbReference type="Gene3D" id="3.30.1480.10">
    <property type="entry name" value="NusA, N-terminal domain"/>
    <property type="match status" value="1"/>
</dbReference>
<proteinExistence type="inferred from homology"/>
<evidence type="ECO:0000256" key="3">
    <source>
        <dbReference type="ARBA" id="ARBA00022814"/>
    </source>
</evidence>
<dbReference type="InterPro" id="IPR013735">
    <property type="entry name" value="TF_NusA_N"/>
</dbReference>
<dbReference type="PROSITE" id="PS50126">
    <property type="entry name" value="S1"/>
    <property type="match status" value="1"/>
</dbReference>
<keyword evidence="11" id="KW-1185">Reference proteome</keyword>
<comment type="function">
    <text evidence="7">Participates in both transcription termination and antitermination.</text>
</comment>
<dbReference type="Pfam" id="PF26594">
    <property type="entry name" value="KH_NusA_2nd"/>
    <property type="match status" value="1"/>
</dbReference>
<reference evidence="10" key="2">
    <citation type="submission" date="2013-03" db="EMBL/GenBank/DDBJ databases">
        <title>The Genome Sequence of Oribacterium sp. ACB1.</title>
        <authorList>
            <consortium name="The Broad Institute Genomics Platform"/>
            <consortium name="The Broad Institute Genome Sequencing Center for Infectious Disease"/>
            <person name="Earl A."/>
            <person name="Ward D."/>
            <person name="Feldgarden M."/>
            <person name="Gevers D."/>
            <person name="Sizova M."/>
            <person name="Hazen A."/>
            <person name="Epstein S."/>
            <person name="Walker B."/>
            <person name="Young S."/>
            <person name="Zeng Q."/>
            <person name="Gargeya S."/>
            <person name="Fitzgerald M."/>
            <person name="Haas B."/>
            <person name="Abouelleil A."/>
            <person name="Allen A.W."/>
            <person name="Alvarado L."/>
            <person name="Arachchi H.M."/>
            <person name="Berlin A.M."/>
            <person name="Chapman S.B."/>
            <person name="Gainer-Dewar J."/>
            <person name="Goldberg J."/>
            <person name="Griggs A."/>
            <person name="Gujja S."/>
            <person name="Hansen M."/>
            <person name="Howarth C."/>
            <person name="Imamovic A."/>
            <person name="Ireland A."/>
            <person name="Larimer J."/>
            <person name="McCowan C."/>
            <person name="Murphy C."/>
            <person name="Pearson M."/>
            <person name="Poon T.W."/>
            <person name="Priest M."/>
            <person name="Roberts A."/>
            <person name="Saif S."/>
            <person name="Shea T."/>
            <person name="Sisk P."/>
            <person name="Sykes S."/>
            <person name="Wortman J."/>
            <person name="Nusbaum C."/>
            <person name="Birren B."/>
        </authorList>
    </citation>
    <scope>NUCLEOTIDE SEQUENCE [LARGE SCALE GENOMIC DNA]</scope>
    <source>
        <strain evidence="10">ACB1</strain>
    </source>
</reference>
<organism evidence="10 11">
    <name type="scientific">Oribacterium parvum ACB1</name>
    <dbReference type="NCBI Taxonomy" id="796943"/>
    <lineage>
        <taxon>Bacteria</taxon>
        <taxon>Bacillati</taxon>
        <taxon>Bacillota</taxon>
        <taxon>Clostridia</taxon>
        <taxon>Lachnospirales</taxon>
        <taxon>Lachnospiraceae</taxon>
        <taxon>Oribacterium</taxon>
    </lineage>
</organism>
<protein>
    <recommendedName>
        <fullName evidence="7">Transcription termination/antitermination protein NusA</fullName>
    </recommendedName>
</protein>
<dbReference type="Pfam" id="PF13184">
    <property type="entry name" value="KH_NusA_1st"/>
    <property type="match status" value="1"/>
</dbReference>
<dbReference type="InterPro" id="IPR010213">
    <property type="entry name" value="TF_NusA"/>
</dbReference>
<dbReference type="PROSITE" id="PS50084">
    <property type="entry name" value="KH_TYPE_1"/>
    <property type="match status" value="1"/>
</dbReference>
<dbReference type="CDD" id="cd22529">
    <property type="entry name" value="KH-II_NusA_rpt2"/>
    <property type="match status" value="1"/>
</dbReference>
<dbReference type="InterPro" id="IPR030842">
    <property type="entry name" value="TF_NusA_bacterial"/>
</dbReference>
<dbReference type="Pfam" id="PF08529">
    <property type="entry name" value="NusA_N"/>
    <property type="match status" value="1"/>
</dbReference>
<comment type="caution">
    <text evidence="10">The sequence shown here is derived from an EMBL/GenBank/DDBJ whole genome shotgun (WGS) entry which is preliminary data.</text>
</comment>
<feature type="region of interest" description="Disordered" evidence="8">
    <location>
        <begin position="354"/>
        <end position="388"/>
    </location>
</feature>
<dbReference type="SUPFAM" id="SSF54814">
    <property type="entry name" value="Prokaryotic type KH domain (KH-domain type II)"/>
    <property type="match status" value="2"/>
</dbReference>
<evidence type="ECO:0000256" key="8">
    <source>
        <dbReference type="SAM" id="MobiDB-lite"/>
    </source>
</evidence>
<dbReference type="InterPro" id="IPR012340">
    <property type="entry name" value="NA-bd_OB-fold"/>
</dbReference>
<evidence type="ECO:0000313" key="10">
    <source>
        <dbReference type="EMBL" id="EHL11293.1"/>
    </source>
</evidence>
<dbReference type="SUPFAM" id="SSF50249">
    <property type="entry name" value="Nucleic acid-binding proteins"/>
    <property type="match status" value="1"/>
</dbReference>
<dbReference type="CDD" id="cd04455">
    <property type="entry name" value="S1_NusA"/>
    <property type="match status" value="1"/>
</dbReference>
<dbReference type="InterPro" id="IPR058582">
    <property type="entry name" value="KH_NusA_2nd"/>
</dbReference>
<reference evidence="10" key="1">
    <citation type="submission" date="2011-08" db="EMBL/GenBank/DDBJ databases">
        <authorList>
            <consortium name="The Broad Institute Genome Sequencing Platform"/>
            <person name="Earl A."/>
            <person name="Ward D."/>
            <person name="Feldgarden M."/>
            <person name="Gevers D."/>
            <person name="Sizova M."/>
            <person name="Hazen A."/>
            <person name="Epstein S."/>
            <person name="Young S.K."/>
            <person name="Zeng Q."/>
            <person name="Gargeya S."/>
            <person name="Fitzgerald M."/>
            <person name="Haas B."/>
            <person name="Abouelleil A."/>
            <person name="Alvarado L."/>
            <person name="Arachchi H.M."/>
            <person name="Berlin A."/>
            <person name="Brown A."/>
            <person name="Chapman S.B."/>
            <person name="Chen Z."/>
            <person name="Dunbar C."/>
            <person name="Freedman E."/>
            <person name="Gearin G."/>
            <person name="Gellesch M."/>
            <person name="Goldberg J."/>
            <person name="Griggs A."/>
            <person name="Gujja S."/>
            <person name="Heiman D."/>
            <person name="Howarth C."/>
            <person name="Larson L."/>
            <person name="Lui A."/>
            <person name="MacDonald P.J.P."/>
            <person name="Montmayeur A."/>
            <person name="Murphy C."/>
            <person name="Neiman D."/>
            <person name="Pearson M."/>
            <person name="Priest M."/>
            <person name="Roberts A."/>
            <person name="Saif S."/>
            <person name="Shea T."/>
            <person name="Shenoy N."/>
            <person name="Sisk P."/>
            <person name="Stolte C."/>
            <person name="Sykes S."/>
            <person name="Wortman J."/>
            <person name="Nusbaum C."/>
            <person name="Birren B."/>
        </authorList>
    </citation>
    <scope>NUCLEOTIDE SEQUENCE</scope>
    <source>
        <strain evidence="10">ACB1</strain>
    </source>
</reference>
<evidence type="ECO:0000256" key="1">
    <source>
        <dbReference type="ARBA" id="ARBA00022472"/>
    </source>
</evidence>
<dbReference type="PANTHER" id="PTHR22648:SF0">
    <property type="entry name" value="TRANSCRIPTION TERMINATION_ANTITERMINATION PROTEIN NUSA"/>
    <property type="match status" value="1"/>
</dbReference>
<dbReference type="STRING" id="796943.HMPREF9625_00860"/>
<keyword evidence="3 7" id="KW-0889">Transcription antitermination</keyword>
<keyword evidence="5 7" id="KW-0805">Transcription regulation</keyword>
<dbReference type="GO" id="GO:0003723">
    <property type="term" value="F:RNA binding"/>
    <property type="evidence" value="ECO:0007669"/>
    <property type="project" value="UniProtKB-UniRule"/>
</dbReference>
<dbReference type="InterPro" id="IPR003029">
    <property type="entry name" value="S1_domain"/>
</dbReference>
<dbReference type="SUPFAM" id="SSF69705">
    <property type="entry name" value="Transcription factor NusA, N-terminal domain"/>
    <property type="match status" value="1"/>
</dbReference>
<dbReference type="FunFam" id="3.30.1480.10:FF:000002">
    <property type="entry name" value="Transcription termination/antitermination protein NusA"/>
    <property type="match status" value="1"/>
</dbReference>